<dbReference type="SUPFAM" id="SSF54695">
    <property type="entry name" value="POZ domain"/>
    <property type="match status" value="1"/>
</dbReference>
<feature type="domain" description="BTB" evidence="2">
    <location>
        <begin position="21"/>
        <end position="88"/>
    </location>
</feature>
<gene>
    <name evidence="3" type="ORF">FH972_023867</name>
</gene>
<dbReference type="InterPro" id="IPR011333">
    <property type="entry name" value="SKP1/BTB/POZ_sf"/>
</dbReference>
<keyword evidence="4" id="KW-1185">Reference proteome</keyword>
<dbReference type="Gene3D" id="3.30.710.10">
    <property type="entry name" value="Potassium Channel Kv1.1, Chain A"/>
    <property type="match status" value="1"/>
</dbReference>
<comment type="caution">
    <text evidence="3">The sequence shown here is derived from an EMBL/GenBank/DDBJ whole genome shotgun (WGS) entry which is preliminary data.</text>
</comment>
<evidence type="ECO:0000313" key="4">
    <source>
        <dbReference type="Proteomes" id="UP000327013"/>
    </source>
</evidence>
<accession>A0A5N6KWF9</accession>
<dbReference type="PANTHER" id="PTHR47843">
    <property type="entry name" value="BTB DOMAIN-CONTAINING PROTEIN-RELATED"/>
    <property type="match status" value="1"/>
</dbReference>
<name>A0A5N6KWF9_9ROSI</name>
<evidence type="ECO:0000313" key="3">
    <source>
        <dbReference type="EMBL" id="KAB8349854.1"/>
    </source>
</evidence>
<dbReference type="PANTHER" id="PTHR47843:SF7">
    <property type="entry name" value="BTB DOMAIN-CONTAINING PROTEIN"/>
    <property type="match status" value="1"/>
</dbReference>
<proteinExistence type="predicted"/>
<evidence type="ECO:0000256" key="1">
    <source>
        <dbReference type="ARBA" id="ARBA00004906"/>
    </source>
</evidence>
<protein>
    <recommendedName>
        <fullName evidence="2">BTB domain-containing protein</fullName>
    </recommendedName>
</protein>
<dbReference type="Pfam" id="PF00651">
    <property type="entry name" value="BTB"/>
    <property type="match status" value="1"/>
</dbReference>
<dbReference type="EMBL" id="VIBQ01000014">
    <property type="protein sequence ID" value="KAB8349854.1"/>
    <property type="molecule type" value="Genomic_DNA"/>
</dbReference>
<dbReference type="Proteomes" id="UP000327013">
    <property type="component" value="Unassembled WGS sequence"/>
</dbReference>
<sequence length="231" mass="27019">MTERPSKKMRTDARFSPFQSKTVILSVGPAGARFTVHRDFLYMASPYFLERLDSGYLSHDIMILPEAESPTIENFLNWLYSRRIEDSSTSLSLSFLEIEKLWVFAYNYRITTLMDKTVNAWHERFSDHLESSLRSCSIEWNSLYVYENTEKDSKLRKLRVEILAHLTPDHKWDTEDGNVAAEPEQLRRDLLYRKSHAQYRLPHPGARKGRLKSLNLCQFHEHGSGEPCSTK</sequence>
<dbReference type="CDD" id="cd18186">
    <property type="entry name" value="BTB_POZ_ZBTB_KLHL-like"/>
    <property type="match status" value="1"/>
</dbReference>
<evidence type="ECO:0000259" key="2">
    <source>
        <dbReference type="PROSITE" id="PS50097"/>
    </source>
</evidence>
<comment type="pathway">
    <text evidence="1">Protein modification; protein ubiquitination.</text>
</comment>
<dbReference type="OrthoDB" id="6359816at2759"/>
<organism evidence="3 4">
    <name type="scientific">Carpinus fangiana</name>
    <dbReference type="NCBI Taxonomy" id="176857"/>
    <lineage>
        <taxon>Eukaryota</taxon>
        <taxon>Viridiplantae</taxon>
        <taxon>Streptophyta</taxon>
        <taxon>Embryophyta</taxon>
        <taxon>Tracheophyta</taxon>
        <taxon>Spermatophyta</taxon>
        <taxon>Magnoliopsida</taxon>
        <taxon>eudicotyledons</taxon>
        <taxon>Gunneridae</taxon>
        <taxon>Pentapetalae</taxon>
        <taxon>rosids</taxon>
        <taxon>fabids</taxon>
        <taxon>Fagales</taxon>
        <taxon>Betulaceae</taxon>
        <taxon>Carpinus</taxon>
    </lineage>
</organism>
<dbReference type="AlphaFoldDB" id="A0A5N6KWF9"/>
<dbReference type="PROSITE" id="PS50097">
    <property type="entry name" value="BTB"/>
    <property type="match status" value="1"/>
</dbReference>
<dbReference type="InterPro" id="IPR000210">
    <property type="entry name" value="BTB/POZ_dom"/>
</dbReference>
<reference evidence="3 4" key="1">
    <citation type="submission" date="2019-06" db="EMBL/GenBank/DDBJ databases">
        <title>A chromosomal-level reference genome of Carpinus fangiana (Coryloideae, Betulaceae).</title>
        <authorList>
            <person name="Yang X."/>
            <person name="Wang Z."/>
            <person name="Zhang L."/>
            <person name="Hao G."/>
            <person name="Liu J."/>
            <person name="Yang Y."/>
        </authorList>
    </citation>
    <scope>NUCLEOTIDE SEQUENCE [LARGE SCALE GENOMIC DNA]</scope>
    <source>
        <strain evidence="3">Cfa_2016G</strain>
        <tissue evidence="3">Leaf</tissue>
    </source>
</reference>